<dbReference type="Proteomes" id="UP001642484">
    <property type="component" value="Unassembled WGS sequence"/>
</dbReference>
<dbReference type="EMBL" id="CAXAMN010000780">
    <property type="protein sequence ID" value="CAK8990718.1"/>
    <property type="molecule type" value="Genomic_DNA"/>
</dbReference>
<feature type="region of interest" description="Disordered" evidence="1">
    <location>
        <begin position="1"/>
        <end position="57"/>
    </location>
</feature>
<proteinExistence type="predicted"/>
<reference evidence="2 3" key="1">
    <citation type="submission" date="2024-02" db="EMBL/GenBank/DDBJ databases">
        <authorList>
            <person name="Chen Y."/>
            <person name="Shah S."/>
            <person name="Dougan E. K."/>
            <person name="Thang M."/>
            <person name="Chan C."/>
        </authorList>
    </citation>
    <scope>NUCLEOTIDE SEQUENCE [LARGE SCALE GENOMIC DNA]</scope>
</reference>
<feature type="compositionally biased region" description="Polar residues" evidence="1">
    <location>
        <begin position="1"/>
        <end position="14"/>
    </location>
</feature>
<name>A0ABP0HKH9_9DINO</name>
<comment type="caution">
    <text evidence="2">The sequence shown here is derived from an EMBL/GenBank/DDBJ whole genome shotgun (WGS) entry which is preliminary data.</text>
</comment>
<evidence type="ECO:0000313" key="2">
    <source>
        <dbReference type="EMBL" id="CAK8990718.1"/>
    </source>
</evidence>
<feature type="compositionally biased region" description="Basic and acidic residues" evidence="1">
    <location>
        <begin position="34"/>
        <end position="45"/>
    </location>
</feature>
<keyword evidence="3" id="KW-1185">Reference proteome</keyword>
<organism evidence="2 3">
    <name type="scientific">Durusdinium trenchii</name>
    <dbReference type="NCBI Taxonomy" id="1381693"/>
    <lineage>
        <taxon>Eukaryota</taxon>
        <taxon>Sar</taxon>
        <taxon>Alveolata</taxon>
        <taxon>Dinophyceae</taxon>
        <taxon>Suessiales</taxon>
        <taxon>Symbiodiniaceae</taxon>
        <taxon>Durusdinium</taxon>
    </lineage>
</organism>
<accession>A0ABP0HKH9</accession>
<feature type="compositionally biased region" description="Basic and acidic residues" evidence="1">
    <location>
        <begin position="15"/>
        <end position="24"/>
    </location>
</feature>
<sequence>ASQTKSSTMASSDQEWTKVEDMRQSRMGPSGLRGCERHQGEKSSDESMAETEVYVSDEGRWKKASEVFPDHPGARHSCSGLRSMCAEFGGLLLPHADSGERRQLASVRHGREMIGRRVQGPSRSSGLIRAIQGLILVRGLPLEAQ</sequence>
<evidence type="ECO:0000256" key="1">
    <source>
        <dbReference type="SAM" id="MobiDB-lite"/>
    </source>
</evidence>
<protein>
    <submittedName>
        <fullName evidence="2">Uncharacterized protein</fullName>
    </submittedName>
</protein>
<evidence type="ECO:0000313" key="3">
    <source>
        <dbReference type="Proteomes" id="UP001642484"/>
    </source>
</evidence>
<gene>
    <name evidence="2" type="ORF">CCMP2556_LOCUS2165</name>
</gene>
<feature type="non-terminal residue" evidence="2">
    <location>
        <position position="1"/>
    </location>
</feature>